<dbReference type="PRINTS" id="PR01840">
    <property type="entry name" value="TATCFAMILY"/>
</dbReference>
<evidence type="ECO:0000256" key="5">
    <source>
        <dbReference type="ARBA" id="ARBA00023010"/>
    </source>
</evidence>
<feature type="transmembrane region" description="Helical" evidence="7">
    <location>
        <begin position="249"/>
        <end position="269"/>
    </location>
</feature>
<keyword evidence="2 7" id="KW-0812">Transmembrane</keyword>
<accession>A0A1G8ZW46</accession>
<organism evidence="9 10">
    <name type="scientific">Actinopolyspora mzabensis</name>
    <dbReference type="NCBI Taxonomy" id="995066"/>
    <lineage>
        <taxon>Bacteria</taxon>
        <taxon>Bacillati</taxon>
        <taxon>Actinomycetota</taxon>
        <taxon>Actinomycetes</taxon>
        <taxon>Actinopolysporales</taxon>
        <taxon>Actinopolysporaceae</taxon>
        <taxon>Actinopolyspora</taxon>
    </lineage>
</organism>
<keyword evidence="7" id="KW-1003">Cell membrane</keyword>
<sequence>MEGSRLRRLNPFGRDRTKYSRRRNPDGTMTLVDHLYELRYRFGVALLAVISGGIFGFWWFSHQLFGLPSLGDFVTGPYCSLPSDMRLSPNDKCQLMQTRPFEVFMIQLKVGLSLGAVLLSPVWLYQFWAFIAPGLHARERKFARVFVGIGSLLFVAGAALAYFVAPKGLAFMSGFGGGAFFTALTGGEYINFVLLMLLFFGISFELPLVMVMLNRAGVVSYAKLRSWWRGSVFALFVFAAIATPGQDPLSMLVLAAALCALYGVALVICRAHDNSKARKEASAQQADPDQPSELDTRPSEVDVGSRAGSAVEEDDVT</sequence>
<dbReference type="GO" id="GO:0043953">
    <property type="term" value="P:protein transport by the Tat complex"/>
    <property type="evidence" value="ECO:0007669"/>
    <property type="project" value="UniProtKB-UniRule"/>
</dbReference>
<feature type="region of interest" description="Disordered" evidence="8">
    <location>
        <begin position="279"/>
        <end position="317"/>
    </location>
</feature>
<dbReference type="GO" id="GO:0009977">
    <property type="term" value="F:proton motive force dependent protein transmembrane transporter activity"/>
    <property type="evidence" value="ECO:0007669"/>
    <property type="project" value="TreeGrafter"/>
</dbReference>
<dbReference type="PANTHER" id="PTHR30371:SF0">
    <property type="entry name" value="SEC-INDEPENDENT PROTEIN TRANSLOCASE PROTEIN TATC, CHLOROPLASTIC-RELATED"/>
    <property type="match status" value="1"/>
</dbReference>
<evidence type="ECO:0000313" key="9">
    <source>
        <dbReference type="EMBL" id="SDK19211.1"/>
    </source>
</evidence>
<dbReference type="InterPro" id="IPR002033">
    <property type="entry name" value="TatC"/>
</dbReference>
<evidence type="ECO:0000256" key="3">
    <source>
        <dbReference type="ARBA" id="ARBA00022927"/>
    </source>
</evidence>
<feature type="transmembrane region" description="Helical" evidence="7">
    <location>
        <begin position="42"/>
        <end position="60"/>
    </location>
</feature>
<dbReference type="HAMAP" id="MF_00902">
    <property type="entry name" value="TatC"/>
    <property type="match status" value="1"/>
</dbReference>
<evidence type="ECO:0000256" key="7">
    <source>
        <dbReference type="HAMAP-Rule" id="MF_00902"/>
    </source>
</evidence>
<comment type="subcellular location">
    <subcellularLocation>
        <location evidence="7">Cell membrane</location>
        <topology evidence="7">Multi-pass membrane protein</topology>
    </subcellularLocation>
    <subcellularLocation>
        <location evidence="1">Membrane</location>
        <topology evidence="1">Multi-pass membrane protein</topology>
    </subcellularLocation>
</comment>
<evidence type="ECO:0000256" key="6">
    <source>
        <dbReference type="ARBA" id="ARBA00023136"/>
    </source>
</evidence>
<dbReference type="NCBIfam" id="TIGR00945">
    <property type="entry name" value="tatC"/>
    <property type="match status" value="1"/>
</dbReference>
<dbReference type="Proteomes" id="UP000199213">
    <property type="component" value="Unassembled WGS sequence"/>
</dbReference>
<keyword evidence="6 7" id="KW-0472">Membrane</keyword>
<protein>
    <recommendedName>
        <fullName evidence="7">Sec-independent protein translocase protein TatC</fullName>
    </recommendedName>
</protein>
<keyword evidence="10" id="KW-1185">Reference proteome</keyword>
<dbReference type="GO" id="GO:0065002">
    <property type="term" value="P:intracellular protein transmembrane transport"/>
    <property type="evidence" value="ECO:0007669"/>
    <property type="project" value="TreeGrafter"/>
</dbReference>
<evidence type="ECO:0000256" key="1">
    <source>
        <dbReference type="ARBA" id="ARBA00004141"/>
    </source>
</evidence>
<dbReference type="GO" id="GO:0033281">
    <property type="term" value="C:TAT protein transport complex"/>
    <property type="evidence" value="ECO:0007669"/>
    <property type="project" value="UniProtKB-UniRule"/>
</dbReference>
<keyword evidence="7" id="KW-0813">Transport</keyword>
<feature type="transmembrane region" description="Helical" evidence="7">
    <location>
        <begin position="143"/>
        <end position="165"/>
    </location>
</feature>
<reference evidence="10" key="1">
    <citation type="submission" date="2016-10" db="EMBL/GenBank/DDBJ databases">
        <authorList>
            <person name="Varghese N."/>
            <person name="Submissions S."/>
        </authorList>
    </citation>
    <scope>NUCLEOTIDE SEQUENCE [LARGE SCALE GENOMIC DNA]</scope>
    <source>
        <strain evidence="10">DSM 45460</strain>
    </source>
</reference>
<evidence type="ECO:0000313" key="10">
    <source>
        <dbReference type="Proteomes" id="UP000199213"/>
    </source>
</evidence>
<evidence type="ECO:0000256" key="2">
    <source>
        <dbReference type="ARBA" id="ARBA00022692"/>
    </source>
</evidence>
<dbReference type="PANTHER" id="PTHR30371">
    <property type="entry name" value="SEC-INDEPENDENT PROTEIN TRANSLOCASE PROTEIN TATC"/>
    <property type="match status" value="1"/>
</dbReference>
<feature type="transmembrane region" description="Helical" evidence="7">
    <location>
        <begin position="110"/>
        <end position="131"/>
    </location>
</feature>
<proteinExistence type="inferred from homology"/>
<keyword evidence="3 7" id="KW-0653">Protein transport</keyword>
<dbReference type="AlphaFoldDB" id="A0A1G8ZW46"/>
<dbReference type="EMBL" id="FNFM01000005">
    <property type="protein sequence ID" value="SDK19211.1"/>
    <property type="molecule type" value="Genomic_DNA"/>
</dbReference>
<feature type="transmembrane region" description="Helical" evidence="7">
    <location>
        <begin position="226"/>
        <end position="243"/>
    </location>
</feature>
<evidence type="ECO:0000256" key="4">
    <source>
        <dbReference type="ARBA" id="ARBA00022989"/>
    </source>
</evidence>
<comment type="function">
    <text evidence="7">Part of the twin-arginine translocation (Tat) system that transports large folded proteins containing a characteristic twin-arginine motif in their signal peptide across membranes. Together with TatB, TatC is part of a receptor directly interacting with Tat signal peptides.</text>
</comment>
<keyword evidence="4 7" id="KW-1133">Transmembrane helix</keyword>
<name>A0A1G8ZW46_ACTMZ</name>
<comment type="similarity">
    <text evidence="7">Belongs to the TatC family.</text>
</comment>
<keyword evidence="5 7" id="KW-0811">Translocation</keyword>
<evidence type="ECO:0000256" key="8">
    <source>
        <dbReference type="SAM" id="MobiDB-lite"/>
    </source>
</evidence>
<comment type="subunit">
    <text evidence="7">The Tat system comprises two distinct complexes: a TatABC complex, containing multiple copies of TatA, TatB and TatC subunits, and a separate TatA complex, containing only TatA subunits. Substrates initially bind to the TatABC complex, which probably triggers association of the separate TatA complex to form the active translocon.</text>
</comment>
<dbReference type="Pfam" id="PF00902">
    <property type="entry name" value="TatC"/>
    <property type="match status" value="1"/>
</dbReference>
<feature type="transmembrane region" description="Helical" evidence="7">
    <location>
        <begin position="189"/>
        <end position="214"/>
    </location>
</feature>
<gene>
    <name evidence="7" type="primary">tatC</name>
    <name evidence="9" type="ORF">SAMN04487820_105167</name>
</gene>